<evidence type="ECO:0000256" key="1">
    <source>
        <dbReference type="SAM" id="MobiDB-lite"/>
    </source>
</evidence>
<dbReference type="EMBL" id="JAKKPZ010000002">
    <property type="protein sequence ID" value="KAI1726061.1"/>
    <property type="molecule type" value="Genomic_DNA"/>
</dbReference>
<feature type="region of interest" description="Disordered" evidence="1">
    <location>
        <begin position="82"/>
        <end position="107"/>
    </location>
</feature>
<feature type="compositionally biased region" description="Polar residues" evidence="1">
    <location>
        <begin position="98"/>
        <end position="107"/>
    </location>
</feature>
<reference evidence="2" key="1">
    <citation type="submission" date="2022-01" db="EMBL/GenBank/DDBJ databases">
        <title>Genome Sequence Resource for Two Populations of Ditylenchus destructor, the Migratory Endoparasitic Phytonematode.</title>
        <authorList>
            <person name="Zhang H."/>
            <person name="Lin R."/>
            <person name="Xie B."/>
        </authorList>
    </citation>
    <scope>NUCLEOTIDE SEQUENCE</scope>
    <source>
        <strain evidence="2">BazhouSP</strain>
    </source>
</reference>
<evidence type="ECO:0000313" key="2">
    <source>
        <dbReference type="EMBL" id="KAI1726061.1"/>
    </source>
</evidence>
<comment type="caution">
    <text evidence="2">The sequence shown here is derived from an EMBL/GenBank/DDBJ whole genome shotgun (WGS) entry which is preliminary data.</text>
</comment>
<sequence>MIEAMQLIDKGLWNTACAVIADHIELKFLDSPHKDTVLKLLTYFRVLYSTRVEKYSSEAKYRAFSPEQESFWGINPANVDGIQNVSFDSDGDTDSNKENGNQTPIEI</sequence>
<keyword evidence="3" id="KW-1185">Reference proteome</keyword>
<dbReference type="AlphaFoldDB" id="A0AAD4R6B6"/>
<proteinExistence type="predicted"/>
<accession>A0AAD4R6B6</accession>
<name>A0AAD4R6B6_9BILA</name>
<evidence type="ECO:0000313" key="3">
    <source>
        <dbReference type="Proteomes" id="UP001201812"/>
    </source>
</evidence>
<gene>
    <name evidence="2" type="ORF">DdX_02755</name>
</gene>
<protein>
    <submittedName>
        <fullName evidence="2">Uncharacterized protein</fullName>
    </submittedName>
</protein>
<organism evidence="2 3">
    <name type="scientific">Ditylenchus destructor</name>
    <dbReference type="NCBI Taxonomy" id="166010"/>
    <lineage>
        <taxon>Eukaryota</taxon>
        <taxon>Metazoa</taxon>
        <taxon>Ecdysozoa</taxon>
        <taxon>Nematoda</taxon>
        <taxon>Chromadorea</taxon>
        <taxon>Rhabditida</taxon>
        <taxon>Tylenchina</taxon>
        <taxon>Tylenchomorpha</taxon>
        <taxon>Sphaerularioidea</taxon>
        <taxon>Anguinidae</taxon>
        <taxon>Anguininae</taxon>
        <taxon>Ditylenchus</taxon>
    </lineage>
</organism>
<dbReference type="Proteomes" id="UP001201812">
    <property type="component" value="Unassembled WGS sequence"/>
</dbReference>